<dbReference type="InterPro" id="IPR020904">
    <property type="entry name" value="Sc_DH/Rdtase_CS"/>
</dbReference>
<evidence type="ECO:0000256" key="10">
    <source>
        <dbReference type="ARBA" id="ARBA00023002"/>
    </source>
</evidence>
<evidence type="ECO:0000256" key="6">
    <source>
        <dbReference type="ARBA" id="ARBA00022679"/>
    </source>
</evidence>
<evidence type="ECO:0000313" key="16">
    <source>
        <dbReference type="Proteomes" id="UP001620626"/>
    </source>
</evidence>
<keyword evidence="6" id="KW-0808">Transferase</keyword>
<evidence type="ECO:0000256" key="8">
    <source>
        <dbReference type="ARBA" id="ARBA00022824"/>
    </source>
</evidence>
<comment type="subcellular location">
    <subcellularLocation>
        <location evidence="1">Endoplasmic reticulum membrane</location>
        <topology evidence="1">Multi-pass membrane protein</topology>
    </subcellularLocation>
</comment>
<dbReference type="NCBIfam" id="NF005559">
    <property type="entry name" value="PRK07231.1"/>
    <property type="match status" value="1"/>
</dbReference>
<feature type="transmembrane region" description="Helical" evidence="14">
    <location>
        <begin position="696"/>
        <end position="715"/>
    </location>
</feature>
<dbReference type="PROSITE" id="PS00061">
    <property type="entry name" value="ADH_SHORT"/>
    <property type="match status" value="1"/>
</dbReference>
<keyword evidence="5" id="KW-0328">Glycosyltransferase</keyword>
<dbReference type="FunFam" id="3.40.50.720:FF:000084">
    <property type="entry name" value="Short-chain dehydrogenase reductase"/>
    <property type="match status" value="1"/>
</dbReference>
<dbReference type="GO" id="GO:0005789">
    <property type="term" value="C:endoplasmic reticulum membrane"/>
    <property type="evidence" value="ECO:0007669"/>
    <property type="project" value="UniProtKB-SubCell"/>
</dbReference>
<reference evidence="15 16" key="1">
    <citation type="submission" date="2024-10" db="EMBL/GenBank/DDBJ databases">
        <authorList>
            <person name="Kim D."/>
        </authorList>
    </citation>
    <scope>NUCLEOTIDE SEQUENCE [LARGE SCALE GENOMIC DNA]</scope>
    <source>
        <strain evidence="15">BH-2024</strain>
    </source>
</reference>
<dbReference type="InterPro" id="IPR036291">
    <property type="entry name" value="NAD(P)-bd_dom_sf"/>
</dbReference>
<evidence type="ECO:0000256" key="12">
    <source>
        <dbReference type="ARBA" id="ARBA00032921"/>
    </source>
</evidence>
<dbReference type="PANTHER" id="PTHR12413">
    <property type="entry name" value="DOLICHYL GLYCOSYLTRANSFERASE"/>
    <property type="match status" value="1"/>
</dbReference>
<name>A0ABD2LL85_9BILA</name>
<proteinExistence type="inferred from homology"/>
<keyword evidence="8" id="KW-0256">Endoplasmic reticulum</keyword>
<dbReference type="EMBL" id="JBICBT010000362">
    <property type="protein sequence ID" value="KAL3115997.1"/>
    <property type="molecule type" value="Genomic_DNA"/>
</dbReference>
<keyword evidence="9 14" id="KW-1133">Transmembrane helix</keyword>
<feature type="transmembrane region" description="Helical" evidence="14">
    <location>
        <begin position="790"/>
        <end position="811"/>
    </location>
</feature>
<evidence type="ECO:0000256" key="11">
    <source>
        <dbReference type="ARBA" id="ARBA00023136"/>
    </source>
</evidence>
<dbReference type="Proteomes" id="UP001620626">
    <property type="component" value="Unassembled WGS sequence"/>
</dbReference>
<evidence type="ECO:0000256" key="7">
    <source>
        <dbReference type="ARBA" id="ARBA00022692"/>
    </source>
</evidence>
<dbReference type="GO" id="GO:0042281">
    <property type="term" value="F:dolichyl pyrophosphate Man9GlcNAc2 alpha-1,3-glucosyltransferase activity"/>
    <property type="evidence" value="ECO:0007669"/>
    <property type="project" value="UniProtKB-EC"/>
</dbReference>
<dbReference type="Pfam" id="PF13561">
    <property type="entry name" value="adh_short_C2"/>
    <property type="match status" value="1"/>
</dbReference>
<dbReference type="SUPFAM" id="SSF51735">
    <property type="entry name" value="NAD(P)-binding Rossmann-fold domains"/>
    <property type="match status" value="1"/>
</dbReference>
<comment type="caution">
    <text evidence="15">The sequence shown here is derived from an EMBL/GenBank/DDBJ whole genome shotgun (WGS) entry which is preliminary data.</text>
</comment>
<evidence type="ECO:0000256" key="1">
    <source>
        <dbReference type="ARBA" id="ARBA00004477"/>
    </source>
</evidence>
<keyword evidence="16" id="KW-1185">Reference proteome</keyword>
<dbReference type="PANTHER" id="PTHR12413:SF1">
    <property type="entry name" value="DOLICHYL PYROPHOSPHATE MAN9GLCNAC2 ALPHA-1,3-GLUCOSYLTRANSFERASE"/>
    <property type="match status" value="1"/>
</dbReference>
<feature type="transmembrane region" description="Helical" evidence="14">
    <location>
        <begin position="564"/>
        <end position="582"/>
    </location>
</feature>
<dbReference type="InterPro" id="IPR004856">
    <property type="entry name" value="Glyco_trans_ALG6/ALG8"/>
</dbReference>
<feature type="transmembrane region" description="Helical" evidence="14">
    <location>
        <begin position="823"/>
        <end position="844"/>
    </location>
</feature>
<comment type="similarity">
    <text evidence="3">Belongs to the ALG6/ALG8 glucosyltransferase family.</text>
</comment>
<evidence type="ECO:0000256" key="3">
    <source>
        <dbReference type="ARBA" id="ARBA00008715"/>
    </source>
</evidence>
<feature type="transmembrane region" description="Helical" evidence="14">
    <location>
        <begin position="602"/>
        <end position="626"/>
    </location>
</feature>
<dbReference type="Pfam" id="PF03155">
    <property type="entry name" value="Alg6_Alg8"/>
    <property type="match status" value="1"/>
</dbReference>
<evidence type="ECO:0000256" key="14">
    <source>
        <dbReference type="SAM" id="Phobius"/>
    </source>
</evidence>
<evidence type="ECO:0000256" key="9">
    <source>
        <dbReference type="ARBA" id="ARBA00022989"/>
    </source>
</evidence>
<sequence length="871" mass="97298">MFPAKYKAFRLENKVAVITAATNGIGLAIAERLGHEGARVVVSSRDEDNVKRAIDRLVSSGLKRSDLAGCTCHVSNSDDRSRLLKLTIQRFGNVHILVNNAGINPIFGDLLDVDESAWDKLFDVNVKAGFMLAKLFAPEIERSGGGSIVFNSSIGAYRSPQGIAAYGITKTALLGLTRALAESLAPKGIRVNAIAPGIIKTKMSKALWEGIDERKSAEAIGTLLGRLGMPEECAALVAFLCSSDASYITGETVPTLWLSVAGGVVMGAPPWSGGGCSIRCLPALPFFSSPRPSTDFIELCHLHRVRRMPFPFVSFVPRVSVKSSDRFGSKPSKDQLNECTRIAEENNQFLDDRAALVLLLVLFILLQSCLSVANYSGHQSPPMFGDFEAQRHWMEITVNLSPSKWYVNSTTNDLNYWGLDYPPLTAYHSWLLGQIALFVDPNWVRLGHSRGLEEPRLKLFMRFSVILTMVALFAPALIHLVLGQQRTEEAKGNKKRIVRANPTKVLRLVGAPLLFPGLLFVDCAHFQYNHCSLGLFLWALSFLEKGRLRAGAFFFVLALNHKQMELYHALPIAVFLFARSFVHTNRIRSLFSAIGQSVFNLFQLALVVLLTFAIIWSPFLLPDPLLALQLLRRIFPFHRGLFEDKVANFWCCASVLVKFKQIFSINVLVKASAFLVFFACVPSLFCLFYRPNSSNLRVALTSNALAFFLFSFQVHEKSVLLAAIPALLLLNDESLQRPTSLFLVASLFSLFPLCLKDGVSEVLPLFLAYSFLLWFQFFRFSNGRPFPSLYNFLFCFVLGSSFSICAFQLLLSPPVRLPHLFPLFNALFSFGIFTVFWLHLNFVIVRQSLTVFTEQRNREAVKKNNAKRKQQ</sequence>
<keyword evidence="7 14" id="KW-0812">Transmembrane</keyword>
<feature type="transmembrane region" description="Helical" evidence="14">
    <location>
        <begin position="504"/>
        <end position="521"/>
    </location>
</feature>
<dbReference type="PRINTS" id="PR00081">
    <property type="entry name" value="GDHRDH"/>
</dbReference>
<dbReference type="EC" id="2.4.1.267" evidence="4"/>
<protein>
    <recommendedName>
        <fullName evidence="4">dolichyl-P-Glc:Man9GlcNAc2-PP-dolichol alpha-1,3-glucosyltransferase</fullName>
        <ecNumber evidence="4">2.4.1.267</ecNumber>
    </recommendedName>
    <alternativeName>
        <fullName evidence="13">Asparagine-linked glycosylation protein 6 homolog</fullName>
    </alternativeName>
    <alternativeName>
        <fullName evidence="12">Dol-P-Glc:Man(9)GlcNAc(2)-PP-Dol alpha-1,3-glucosyltransferase</fullName>
    </alternativeName>
</protein>
<comment type="pathway">
    <text evidence="2">Protein modification; protein glycosylation.</text>
</comment>
<organism evidence="15 16">
    <name type="scientific">Heterodera trifolii</name>
    <dbReference type="NCBI Taxonomy" id="157864"/>
    <lineage>
        <taxon>Eukaryota</taxon>
        <taxon>Metazoa</taxon>
        <taxon>Ecdysozoa</taxon>
        <taxon>Nematoda</taxon>
        <taxon>Chromadorea</taxon>
        <taxon>Rhabditida</taxon>
        <taxon>Tylenchina</taxon>
        <taxon>Tylenchomorpha</taxon>
        <taxon>Tylenchoidea</taxon>
        <taxon>Heteroderidae</taxon>
        <taxon>Heteroderinae</taxon>
        <taxon>Heterodera</taxon>
    </lineage>
</organism>
<dbReference type="AlphaFoldDB" id="A0ABD2LL85"/>
<evidence type="ECO:0000256" key="4">
    <source>
        <dbReference type="ARBA" id="ARBA00011937"/>
    </source>
</evidence>
<dbReference type="GO" id="GO:0016491">
    <property type="term" value="F:oxidoreductase activity"/>
    <property type="evidence" value="ECO:0007669"/>
    <property type="project" value="UniProtKB-KW"/>
</dbReference>
<evidence type="ECO:0000256" key="2">
    <source>
        <dbReference type="ARBA" id="ARBA00004922"/>
    </source>
</evidence>
<accession>A0ABD2LL85</accession>
<feature type="transmembrane region" description="Helical" evidence="14">
    <location>
        <begin position="671"/>
        <end position="689"/>
    </location>
</feature>
<dbReference type="PRINTS" id="PR00080">
    <property type="entry name" value="SDRFAMILY"/>
</dbReference>
<gene>
    <name evidence="15" type="ORF">niasHT_007297</name>
</gene>
<dbReference type="Gene3D" id="3.40.50.720">
    <property type="entry name" value="NAD(P)-binding Rossmann-like Domain"/>
    <property type="match status" value="1"/>
</dbReference>
<dbReference type="InterPro" id="IPR002347">
    <property type="entry name" value="SDR_fam"/>
</dbReference>
<keyword evidence="11 14" id="KW-0472">Membrane</keyword>
<keyword evidence="10" id="KW-0560">Oxidoreductase</keyword>
<evidence type="ECO:0000256" key="5">
    <source>
        <dbReference type="ARBA" id="ARBA00022676"/>
    </source>
</evidence>
<evidence type="ECO:0000313" key="15">
    <source>
        <dbReference type="EMBL" id="KAL3115997.1"/>
    </source>
</evidence>
<evidence type="ECO:0000256" key="13">
    <source>
        <dbReference type="ARBA" id="ARBA00033252"/>
    </source>
</evidence>
<feature type="transmembrane region" description="Helical" evidence="14">
    <location>
        <begin position="762"/>
        <end position="778"/>
    </location>
</feature>
<feature type="transmembrane region" description="Helical" evidence="14">
    <location>
        <begin position="459"/>
        <end position="483"/>
    </location>
</feature>